<dbReference type="AlphaFoldDB" id="A0A180G6C3"/>
<dbReference type="EMBL" id="ADAS02000198">
    <property type="protein sequence ID" value="OAV88206.1"/>
    <property type="molecule type" value="Genomic_DNA"/>
</dbReference>
<reference evidence="3 4" key="3">
    <citation type="journal article" date="2017" name="G3 (Bethesda)">
        <title>Comparative analysis highlights variable genome content of wheat rusts and divergence of the mating loci.</title>
        <authorList>
            <person name="Cuomo C.A."/>
            <person name="Bakkeren G."/>
            <person name="Khalil H.B."/>
            <person name="Panwar V."/>
            <person name="Joly D."/>
            <person name="Linning R."/>
            <person name="Sakthikumar S."/>
            <person name="Song X."/>
            <person name="Adiconis X."/>
            <person name="Fan L."/>
            <person name="Goldberg J.M."/>
            <person name="Levin J.Z."/>
            <person name="Young S."/>
            <person name="Zeng Q."/>
            <person name="Anikster Y."/>
            <person name="Bruce M."/>
            <person name="Wang M."/>
            <person name="Yin C."/>
            <person name="McCallum B."/>
            <person name="Szabo L.J."/>
            <person name="Hulbert S."/>
            <person name="Chen X."/>
            <person name="Fellers J.P."/>
        </authorList>
    </citation>
    <scope>NUCLEOTIDE SEQUENCE</scope>
    <source>
        <strain evidence="4">Isolate 1-1 / race 1 (BBBD)</strain>
        <strain evidence="3">isolate 1-1 / race 1 (BBBD)</strain>
    </source>
</reference>
<organism evidence="2">
    <name type="scientific">Puccinia triticina (isolate 1-1 / race 1 (BBBD))</name>
    <name type="common">Brown leaf rust fungus</name>
    <dbReference type="NCBI Taxonomy" id="630390"/>
    <lineage>
        <taxon>Eukaryota</taxon>
        <taxon>Fungi</taxon>
        <taxon>Dikarya</taxon>
        <taxon>Basidiomycota</taxon>
        <taxon>Pucciniomycotina</taxon>
        <taxon>Pucciniomycetes</taxon>
        <taxon>Pucciniales</taxon>
        <taxon>Pucciniaceae</taxon>
        <taxon>Puccinia</taxon>
    </lineage>
</organism>
<reference evidence="3" key="4">
    <citation type="submission" date="2025-05" db="UniProtKB">
        <authorList>
            <consortium name="EnsemblFungi"/>
        </authorList>
    </citation>
    <scope>IDENTIFICATION</scope>
    <source>
        <strain evidence="3">isolate 1-1 / race 1 (BBBD)</strain>
    </source>
</reference>
<evidence type="ECO:0000313" key="2">
    <source>
        <dbReference type="EMBL" id="OAV88206.1"/>
    </source>
</evidence>
<evidence type="ECO:0000256" key="1">
    <source>
        <dbReference type="SAM" id="MobiDB-lite"/>
    </source>
</evidence>
<dbReference type="STRING" id="630390.A0A180G6C3"/>
<sequence>MSGLNIHDATNSVKAASQQTAPEAGEGGQMAQQPNPQTQEPDADTSQPAVLLQASGPNPKPPKAAKPAKVSKPTTWAAAKSTATTPRADPPPEGTPAAQLRDPEIAEIIGPISIPLEPTANRDEPVTVADDEDSAKETDRETQAFLMAQIVKAEKTGDDKKIDRYMKMYESVIADQKSASQRTLTRNDHPVTFKPSTIPQKRPTPPGESTQVRNVKFISGRSNSHDNGGFPPYFHKLLLECKGPLPLTIFNREWQEKALAKHSKNRPKVEETASKKGLRYHGFPVPDKFLQNFSDWTLNHRVFHLTMRDRYHYPVLAEWILAHKEHCDRLHRKRGFMVALRYNIRIRNNAFAFRVEENGEESFSDISQFKQETADEAISTC</sequence>
<feature type="compositionally biased region" description="Polar residues" evidence="1">
    <location>
        <begin position="30"/>
        <end position="48"/>
    </location>
</feature>
<name>A0A180G6C3_PUCT1</name>
<accession>A0A180G6C3</accession>
<dbReference type="EnsemblFungi" id="PTTG_29116-t43_1">
    <property type="protein sequence ID" value="PTTG_29116-t43_1-p1"/>
    <property type="gene ID" value="PTTG_29116"/>
</dbReference>
<proteinExistence type="predicted"/>
<dbReference type="Proteomes" id="UP000005240">
    <property type="component" value="Unassembled WGS sequence"/>
</dbReference>
<feature type="region of interest" description="Disordered" evidence="1">
    <location>
        <begin position="179"/>
        <end position="211"/>
    </location>
</feature>
<reference evidence="2" key="1">
    <citation type="submission" date="2009-11" db="EMBL/GenBank/DDBJ databases">
        <authorList>
            <consortium name="The Broad Institute Genome Sequencing Platform"/>
            <person name="Ward D."/>
            <person name="Feldgarden M."/>
            <person name="Earl A."/>
            <person name="Young S.K."/>
            <person name="Zeng Q."/>
            <person name="Koehrsen M."/>
            <person name="Alvarado L."/>
            <person name="Berlin A."/>
            <person name="Bochicchio J."/>
            <person name="Borenstein D."/>
            <person name="Chapman S.B."/>
            <person name="Chen Z."/>
            <person name="Engels R."/>
            <person name="Freedman E."/>
            <person name="Gellesch M."/>
            <person name="Goldberg J."/>
            <person name="Griggs A."/>
            <person name="Gujja S."/>
            <person name="Heilman E."/>
            <person name="Heiman D."/>
            <person name="Hepburn T."/>
            <person name="Howarth C."/>
            <person name="Jen D."/>
            <person name="Larson L."/>
            <person name="Lewis B."/>
            <person name="Mehta T."/>
            <person name="Park D."/>
            <person name="Pearson M."/>
            <person name="Roberts A."/>
            <person name="Saif S."/>
            <person name="Shea T."/>
            <person name="Shenoy N."/>
            <person name="Sisk P."/>
            <person name="Stolte C."/>
            <person name="Sykes S."/>
            <person name="Thomson T."/>
            <person name="Walk T."/>
            <person name="White J."/>
            <person name="Yandava C."/>
            <person name="Izard J."/>
            <person name="Baranova O.V."/>
            <person name="Blanton J.M."/>
            <person name="Tanner A.C."/>
            <person name="Dewhirst F.E."/>
            <person name="Haas B."/>
            <person name="Nusbaum C."/>
            <person name="Birren B."/>
        </authorList>
    </citation>
    <scope>NUCLEOTIDE SEQUENCE [LARGE SCALE GENOMIC DNA]</scope>
    <source>
        <strain evidence="2">1-1 BBBD Race 1</strain>
    </source>
</reference>
<protein>
    <submittedName>
        <fullName evidence="2 3">Uncharacterized protein</fullName>
    </submittedName>
</protein>
<evidence type="ECO:0000313" key="4">
    <source>
        <dbReference type="Proteomes" id="UP000005240"/>
    </source>
</evidence>
<feature type="compositionally biased region" description="Polar residues" evidence="1">
    <location>
        <begin position="8"/>
        <end position="21"/>
    </location>
</feature>
<evidence type="ECO:0000313" key="3">
    <source>
        <dbReference type="EnsemblFungi" id="PTTG_29116-t43_1-p1"/>
    </source>
</evidence>
<feature type="region of interest" description="Disordered" evidence="1">
    <location>
        <begin position="1"/>
        <end position="139"/>
    </location>
</feature>
<feature type="compositionally biased region" description="Low complexity" evidence="1">
    <location>
        <begin position="65"/>
        <end position="86"/>
    </location>
</feature>
<gene>
    <name evidence="2" type="ORF">PTTG_29116</name>
</gene>
<reference evidence="2" key="2">
    <citation type="submission" date="2016-05" db="EMBL/GenBank/DDBJ databases">
        <title>Comparative analysis highlights variable genome content of wheat rusts and divergence of the mating loci.</title>
        <authorList>
            <person name="Cuomo C.A."/>
            <person name="Bakkeren G."/>
            <person name="Szabo L."/>
            <person name="Khalil H."/>
            <person name="Joly D."/>
            <person name="Goldberg J."/>
            <person name="Young S."/>
            <person name="Zeng Q."/>
            <person name="Fellers J."/>
        </authorList>
    </citation>
    <scope>NUCLEOTIDE SEQUENCE [LARGE SCALE GENOMIC DNA]</scope>
    <source>
        <strain evidence="2">1-1 BBBD Race 1</strain>
    </source>
</reference>
<dbReference type="VEuPathDB" id="FungiDB:PTTG_29116"/>
<keyword evidence="4" id="KW-1185">Reference proteome</keyword>